<evidence type="ECO:0000256" key="6">
    <source>
        <dbReference type="ARBA" id="ARBA00022847"/>
    </source>
</evidence>
<evidence type="ECO:0000256" key="4">
    <source>
        <dbReference type="ARBA" id="ARBA00022475"/>
    </source>
</evidence>
<keyword evidence="7 10" id="KW-1133">Transmembrane helix</keyword>
<dbReference type="InterPro" id="IPR018107">
    <property type="entry name" value="Na-dicarboxylate_symporter_CS"/>
</dbReference>
<dbReference type="AlphaFoldDB" id="A0A5C1EAR2"/>
<dbReference type="KEGG" id="otr:OTERR_18920"/>
<dbReference type="PROSITE" id="PS00713">
    <property type="entry name" value="NA_DICARBOXYL_SYMP_1"/>
    <property type="match status" value="1"/>
</dbReference>
<dbReference type="FunFam" id="1.10.3860.10:FF:000001">
    <property type="entry name" value="C4-dicarboxylate transport protein"/>
    <property type="match status" value="1"/>
</dbReference>
<keyword evidence="4 10" id="KW-1003">Cell membrane</keyword>
<evidence type="ECO:0000256" key="3">
    <source>
        <dbReference type="ARBA" id="ARBA00022448"/>
    </source>
</evidence>
<feature type="transmembrane region" description="Helical" evidence="10">
    <location>
        <begin position="82"/>
        <end position="104"/>
    </location>
</feature>
<dbReference type="NCBIfam" id="NF002461">
    <property type="entry name" value="PRK01663.1"/>
    <property type="match status" value="1"/>
</dbReference>
<dbReference type="InterPro" id="IPR036458">
    <property type="entry name" value="Na:dicarbo_symporter_sf"/>
</dbReference>
<dbReference type="Pfam" id="PF00375">
    <property type="entry name" value="SDF"/>
    <property type="match status" value="1"/>
</dbReference>
<dbReference type="InterPro" id="IPR023954">
    <property type="entry name" value="C4_dicarb_transport"/>
</dbReference>
<reference evidence="11 12" key="1">
    <citation type="submission" date="2017-07" db="EMBL/GenBank/DDBJ databases">
        <title>Complete genome sequence of Oryzomicrobium terrae TPP412.</title>
        <authorList>
            <person name="Chiu L.-W."/>
            <person name="Lo K.-J."/>
            <person name="Tsai Y.-M."/>
            <person name="Lin S.-S."/>
            <person name="Kuo C.-H."/>
            <person name="Liu C.-T."/>
        </authorList>
    </citation>
    <scope>NUCLEOTIDE SEQUENCE [LARGE SCALE GENOMIC DNA]</scope>
    <source>
        <strain evidence="11 12">TPP412</strain>
    </source>
</reference>
<evidence type="ECO:0000256" key="1">
    <source>
        <dbReference type="ARBA" id="ARBA00004651"/>
    </source>
</evidence>
<evidence type="ECO:0000256" key="7">
    <source>
        <dbReference type="ARBA" id="ARBA00022989"/>
    </source>
</evidence>
<feature type="transmembrane region" description="Helical" evidence="10">
    <location>
        <begin position="190"/>
        <end position="211"/>
    </location>
</feature>
<evidence type="ECO:0000313" key="11">
    <source>
        <dbReference type="EMBL" id="QEL65368.1"/>
    </source>
</evidence>
<dbReference type="SUPFAM" id="SSF118215">
    <property type="entry name" value="Proton glutamate symport protein"/>
    <property type="match status" value="1"/>
</dbReference>
<feature type="transmembrane region" description="Helical" evidence="10">
    <location>
        <begin position="149"/>
        <end position="169"/>
    </location>
</feature>
<evidence type="ECO:0000256" key="5">
    <source>
        <dbReference type="ARBA" id="ARBA00022692"/>
    </source>
</evidence>
<feature type="transmembrane region" description="Helical" evidence="10">
    <location>
        <begin position="14"/>
        <end position="32"/>
    </location>
</feature>
<dbReference type="NCBIfam" id="NF009587">
    <property type="entry name" value="PRK13027.1"/>
    <property type="match status" value="1"/>
</dbReference>
<keyword evidence="3 10" id="KW-0813">Transport</keyword>
<keyword evidence="8 10" id="KW-0472">Membrane</keyword>
<dbReference type="PANTHER" id="PTHR42865">
    <property type="entry name" value="PROTON/GLUTAMATE-ASPARTATE SYMPORTER"/>
    <property type="match status" value="1"/>
</dbReference>
<protein>
    <recommendedName>
        <fullName evidence="10">C4-dicarboxylate transport protein</fullName>
    </recommendedName>
</protein>
<dbReference type="RefSeq" id="WP_054621106.1">
    <property type="nucleotide sequence ID" value="NZ_CP022579.1"/>
</dbReference>
<dbReference type="EMBL" id="CP022579">
    <property type="protein sequence ID" value="QEL65368.1"/>
    <property type="molecule type" value="Genomic_DNA"/>
</dbReference>
<feature type="transmembrane region" description="Helical" evidence="10">
    <location>
        <begin position="52"/>
        <end position="70"/>
    </location>
</feature>
<dbReference type="Gene3D" id="1.10.3860.10">
    <property type="entry name" value="Sodium:dicarboxylate symporter"/>
    <property type="match status" value="1"/>
</dbReference>
<comment type="function">
    <text evidence="9">Responsible for the transport of dicarboxylates such as succinate, fumarate, and malate from the periplasm across the membrane.</text>
</comment>
<feature type="transmembrane region" description="Helical" evidence="10">
    <location>
        <begin position="231"/>
        <end position="249"/>
    </location>
</feature>
<dbReference type="GO" id="GO:0015141">
    <property type="term" value="F:succinate transmembrane transporter activity"/>
    <property type="evidence" value="ECO:0007669"/>
    <property type="project" value="TreeGrafter"/>
</dbReference>
<dbReference type="InterPro" id="IPR001991">
    <property type="entry name" value="Na-dicarboxylate_symporter"/>
</dbReference>
<dbReference type="GO" id="GO:0005886">
    <property type="term" value="C:plasma membrane"/>
    <property type="evidence" value="ECO:0007669"/>
    <property type="project" value="UniProtKB-SubCell"/>
</dbReference>
<name>A0A5C1EAR2_9RHOO</name>
<sequence length="453" mass="48604">MVPESKPKPFYKRLYFQVLVAIAIGVFLGSAYPDTGAAMKPLGDGFIKLIKMMIAPIIFTTVVVGIAKMGDMKEVGRVGLKALVYFEVVTTVALAIGLVVVNVLKPGAGMNVDPAHLDTKGIAAYAEAAKHQSTTEFLMNIIPNTVVDAFAKGEILQVLLFSVLFGLALSRLGNRVEPLVKVLDQLSQTLFGAIGMIMHFAPIGAFGAMAFTVGKYGIGSLKQLGFLMANVYITCFLFVFVVLGAIARYNGFSLWKFLKYIREEILIVLGTSSSESALPRMMTKMENLGCRKPVVGMVIPTGYSFNLDGTSIYLTMAAIFIAQATNVDLTLWEELTILAVLLLTSKGAAAVTGGGFITLAATLATLGGKLPVEGLALLLGVDRFMSEARAITNLIGNGVATVVVSRWENALDKKRMQRVLDGDMSIDPEDVAQMDAEELAEAEPALMRPRQSA</sequence>
<keyword evidence="12" id="KW-1185">Reference proteome</keyword>
<evidence type="ECO:0000256" key="2">
    <source>
        <dbReference type="ARBA" id="ARBA00006148"/>
    </source>
</evidence>
<organism evidence="11 12">
    <name type="scientific">Oryzomicrobium terrae</name>
    <dbReference type="NCBI Taxonomy" id="1735038"/>
    <lineage>
        <taxon>Bacteria</taxon>
        <taxon>Pseudomonadati</taxon>
        <taxon>Pseudomonadota</taxon>
        <taxon>Betaproteobacteria</taxon>
        <taxon>Rhodocyclales</taxon>
        <taxon>Rhodocyclaceae</taxon>
        <taxon>Oryzomicrobium</taxon>
    </lineage>
</organism>
<dbReference type="PROSITE" id="PS00714">
    <property type="entry name" value="NA_DICARBOXYL_SYMP_2"/>
    <property type="match status" value="1"/>
</dbReference>
<comment type="subcellular location">
    <subcellularLocation>
        <location evidence="1 10">Cell membrane</location>
        <topology evidence="1 10">Multi-pass membrane protein</topology>
    </subcellularLocation>
</comment>
<comment type="similarity">
    <text evidence="2 10">Belongs to the dicarboxylate/amino acid:cation symporter (DAACS) (TC 2.A.23) family.</text>
</comment>
<evidence type="ECO:0000256" key="9">
    <source>
        <dbReference type="ARBA" id="ARBA00053346"/>
    </source>
</evidence>
<gene>
    <name evidence="10 11" type="primary">dctA</name>
    <name evidence="11" type="ORF">OTERR_18920</name>
</gene>
<evidence type="ECO:0000256" key="10">
    <source>
        <dbReference type="HAMAP-Rule" id="MF_01300"/>
    </source>
</evidence>
<dbReference type="PANTHER" id="PTHR42865:SF1">
    <property type="entry name" value="AEROBIC C4-DICARBOXYLATE TRANSPORT PROTEIN"/>
    <property type="match status" value="1"/>
</dbReference>
<comment type="caution">
    <text evidence="10">Lacks conserved residue(s) required for the propagation of feature annotation.</text>
</comment>
<dbReference type="PRINTS" id="PR00173">
    <property type="entry name" value="EDTRNSPORT"/>
</dbReference>
<comment type="function">
    <text evidence="10">Responsible for the transport of dicarboxylates such as succinate, fumarate, and malate across the membrane.</text>
</comment>
<keyword evidence="5 10" id="KW-0812">Transmembrane</keyword>
<accession>A0A5C1EAR2</accession>
<dbReference type="HAMAP" id="MF_01300">
    <property type="entry name" value="C4_dicarb_transport"/>
    <property type="match status" value="1"/>
</dbReference>
<evidence type="ECO:0000256" key="8">
    <source>
        <dbReference type="ARBA" id="ARBA00023136"/>
    </source>
</evidence>
<keyword evidence="6 10" id="KW-0769">Symport</keyword>
<dbReference type="GO" id="GO:0070778">
    <property type="term" value="P:L-aspartate transmembrane transport"/>
    <property type="evidence" value="ECO:0007669"/>
    <property type="project" value="TreeGrafter"/>
</dbReference>
<dbReference type="Proteomes" id="UP000323671">
    <property type="component" value="Chromosome"/>
</dbReference>
<evidence type="ECO:0000313" key="12">
    <source>
        <dbReference type="Proteomes" id="UP000323671"/>
    </source>
</evidence>
<dbReference type="GO" id="GO:0015138">
    <property type="term" value="F:fumarate transmembrane transporter activity"/>
    <property type="evidence" value="ECO:0007669"/>
    <property type="project" value="TreeGrafter"/>
</dbReference>
<dbReference type="GO" id="GO:0015366">
    <property type="term" value="F:malate:proton symporter activity"/>
    <property type="evidence" value="ECO:0007669"/>
    <property type="project" value="TreeGrafter"/>
</dbReference>
<proteinExistence type="inferred from homology"/>